<dbReference type="AlphaFoldDB" id="A0A4Z0QAB2"/>
<dbReference type="RefSeq" id="WP_135394925.1">
    <property type="nucleotide sequence ID" value="NZ_SRMB01000002.1"/>
</dbReference>
<evidence type="ECO:0000313" key="2">
    <source>
        <dbReference type="Proteomes" id="UP000298471"/>
    </source>
</evidence>
<comment type="caution">
    <text evidence="1">The sequence shown here is derived from an EMBL/GenBank/DDBJ whole genome shotgun (WGS) entry which is preliminary data.</text>
</comment>
<organism evidence="1 2">
    <name type="scientific">Hymenobacter metallicola</name>
    <dbReference type="NCBI Taxonomy" id="2563114"/>
    <lineage>
        <taxon>Bacteria</taxon>
        <taxon>Pseudomonadati</taxon>
        <taxon>Bacteroidota</taxon>
        <taxon>Cytophagia</taxon>
        <taxon>Cytophagales</taxon>
        <taxon>Hymenobacteraceae</taxon>
        <taxon>Hymenobacter</taxon>
    </lineage>
</organism>
<dbReference type="EMBL" id="SRMB01000002">
    <property type="protein sequence ID" value="TGE26998.1"/>
    <property type="molecule type" value="Genomic_DNA"/>
</dbReference>
<gene>
    <name evidence="1" type="ORF">E5K02_11370</name>
</gene>
<keyword evidence="2" id="KW-1185">Reference proteome</keyword>
<evidence type="ECO:0000313" key="1">
    <source>
        <dbReference type="EMBL" id="TGE26998.1"/>
    </source>
</evidence>
<name>A0A4Z0QAB2_9BACT</name>
<protein>
    <submittedName>
        <fullName evidence="1">Uncharacterized protein</fullName>
    </submittedName>
</protein>
<dbReference type="OrthoDB" id="370799at2"/>
<sequence>MTYENFVASLSATQPPAGLSSVLRGLWHAGRQEWDLAHTVAQDHDYDPMHNWLHAYLHRQEADLANAAYWYRRAGRSVATGPLPDEWMQLVKAQPDIESEAKSGT</sequence>
<reference evidence="1 2" key="1">
    <citation type="submission" date="2019-04" db="EMBL/GenBank/DDBJ databases">
        <authorList>
            <person name="Feng G."/>
            <person name="Zhang J."/>
            <person name="Zhu H."/>
        </authorList>
    </citation>
    <scope>NUCLEOTIDE SEQUENCE [LARGE SCALE GENOMIC DNA]</scope>
    <source>
        <strain evidence="1 2">9PBR-1</strain>
    </source>
</reference>
<proteinExistence type="predicted"/>
<accession>A0A4Z0QAB2</accession>
<dbReference type="Proteomes" id="UP000298471">
    <property type="component" value="Unassembled WGS sequence"/>
</dbReference>